<dbReference type="SMART" id="SM00409">
    <property type="entry name" value="IG"/>
    <property type="match status" value="4"/>
</dbReference>
<gene>
    <name evidence="16" type="primary">LOC113212988</name>
</gene>
<dbReference type="FunFam" id="2.60.40.10:FF:000004">
    <property type="entry name" value="DCC isoform 1"/>
    <property type="match status" value="1"/>
</dbReference>
<accession>A0A6J1TAA4</accession>
<feature type="compositionally biased region" description="Low complexity" evidence="11">
    <location>
        <begin position="1471"/>
        <end position="1484"/>
    </location>
</feature>
<feature type="domain" description="Fibronectin type-III" evidence="14">
    <location>
        <begin position="672"/>
        <end position="762"/>
    </location>
</feature>
<dbReference type="GeneID" id="113212988"/>
<feature type="compositionally biased region" description="Polar residues" evidence="11">
    <location>
        <begin position="452"/>
        <end position="463"/>
    </location>
</feature>
<dbReference type="GO" id="GO:0009653">
    <property type="term" value="P:anatomical structure morphogenesis"/>
    <property type="evidence" value="ECO:0007669"/>
    <property type="project" value="UniProtKB-ARBA"/>
</dbReference>
<organism evidence="15 16">
    <name type="scientific">Frankliniella occidentalis</name>
    <name type="common">Western flower thrips</name>
    <name type="synonym">Euthrips occidentalis</name>
    <dbReference type="NCBI Taxonomy" id="133901"/>
    <lineage>
        <taxon>Eukaryota</taxon>
        <taxon>Metazoa</taxon>
        <taxon>Ecdysozoa</taxon>
        <taxon>Arthropoda</taxon>
        <taxon>Hexapoda</taxon>
        <taxon>Insecta</taxon>
        <taxon>Pterygota</taxon>
        <taxon>Neoptera</taxon>
        <taxon>Paraneoptera</taxon>
        <taxon>Thysanoptera</taxon>
        <taxon>Terebrantia</taxon>
        <taxon>Thripoidea</taxon>
        <taxon>Thripidae</taxon>
        <taxon>Frankliniella</taxon>
    </lineage>
</organism>
<feature type="compositionally biased region" description="Polar residues" evidence="11">
    <location>
        <begin position="543"/>
        <end position="554"/>
    </location>
</feature>
<feature type="domain" description="Ig-like" evidence="13">
    <location>
        <begin position="267"/>
        <end position="355"/>
    </location>
</feature>
<dbReference type="GO" id="GO:0016020">
    <property type="term" value="C:membrane"/>
    <property type="evidence" value="ECO:0007669"/>
    <property type="project" value="UniProtKB-SubCell"/>
</dbReference>
<evidence type="ECO:0000313" key="15">
    <source>
        <dbReference type="Proteomes" id="UP000504606"/>
    </source>
</evidence>
<comment type="similarity">
    <text evidence="2">Belongs to the immunoglobulin superfamily. DCC family.</text>
</comment>
<feature type="region of interest" description="Disordered" evidence="11">
    <location>
        <begin position="1256"/>
        <end position="1308"/>
    </location>
</feature>
<feature type="compositionally biased region" description="Polar residues" evidence="11">
    <location>
        <begin position="1263"/>
        <end position="1296"/>
    </location>
</feature>
<dbReference type="PROSITE" id="PS50853">
    <property type="entry name" value="FN3"/>
    <property type="match status" value="6"/>
</dbReference>
<feature type="domain" description="Ig-like" evidence="13">
    <location>
        <begin position="159"/>
        <end position="253"/>
    </location>
</feature>
<keyword evidence="7 12" id="KW-0472">Membrane</keyword>
<dbReference type="InterPro" id="IPR003599">
    <property type="entry name" value="Ig_sub"/>
</dbReference>
<feature type="compositionally biased region" description="Acidic residues" evidence="11">
    <location>
        <begin position="512"/>
        <end position="540"/>
    </location>
</feature>
<evidence type="ECO:0000256" key="7">
    <source>
        <dbReference type="ARBA" id="ARBA00023136"/>
    </source>
</evidence>
<dbReference type="GO" id="GO:0030154">
    <property type="term" value="P:cell differentiation"/>
    <property type="evidence" value="ECO:0007669"/>
    <property type="project" value="UniProtKB-ARBA"/>
</dbReference>
<keyword evidence="16" id="KW-0675">Receptor</keyword>
<evidence type="ECO:0000256" key="6">
    <source>
        <dbReference type="ARBA" id="ARBA00022989"/>
    </source>
</evidence>
<proteinExistence type="inferred from homology"/>
<dbReference type="InterPro" id="IPR036179">
    <property type="entry name" value="Ig-like_dom_sf"/>
</dbReference>
<reference evidence="16" key="1">
    <citation type="submission" date="2025-08" db="UniProtKB">
        <authorList>
            <consortium name="RefSeq"/>
        </authorList>
    </citation>
    <scope>IDENTIFICATION</scope>
    <source>
        <tissue evidence="16">Whole organism</tissue>
    </source>
</reference>
<feature type="region of interest" description="Disordered" evidence="11">
    <location>
        <begin position="1220"/>
        <end position="1244"/>
    </location>
</feature>
<feature type="region of interest" description="Disordered" evidence="11">
    <location>
        <begin position="949"/>
        <end position="969"/>
    </location>
</feature>
<evidence type="ECO:0000256" key="11">
    <source>
        <dbReference type="SAM" id="MobiDB-lite"/>
    </source>
</evidence>
<feature type="domain" description="Fibronectin type-III" evidence="14">
    <location>
        <begin position="870"/>
        <end position="967"/>
    </location>
</feature>
<keyword evidence="6 12" id="KW-1133">Transmembrane helix</keyword>
<dbReference type="CDD" id="cd00063">
    <property type="entry name" value="FN3"/>
    <property type="match status" value="6"/>
</dbReference>
<dbReference type="Gene3D" id="2.60.40.10">
    <property type="entry name" value="Immunoglobulins"/>
    <property type="match status" value="10"/>
</dbReference>
<feature type="domain" description="Fibronectin type-III" evidence="14">
    <location>
        <begin position="1071"/>
        <end position="1168"/>
    </location>
</feature>
<dbReference type="Proteomes" id="UP000504606">
    <property type="component" value="Unplaced"/>
</dbReference>
<feature type="transmembrane region" description="Helical" evidence="12">
    <location>
        <begin position="1189"/>
        <end position="1214"/>
    </location>
</feature>
<evidence type="ECO:0000256" key="5">
    <source>
        <dbReference type="ARBA" id="ARBA00022737"/>
    </source>
</evidence>
<dbReference type="PANTHER" id="PTHR44170:SF54">
    <property type="entry name" value="FI24025P1"/>
    <property type="match status" value="1"/>
</dbReference>
<dbReference type="PANTHER" id="PTHR44170">
    <property type="entry name" value="PROTEIN SIDEKICK"/>
    <property type="match status" value="1"/>
</dbReference>
<evidence type="ECO:0000256" key="10">
    <source>
        <dbReference type="ARBA" id="ARBA00023319"/>
    </source>
</evidence>
<dbReference type="SUPFAM" id="SSF49265">
    <property type="entry name" value="Fibronectin type III"/>
    <property type="match status" value="4"/>
</dbReference>
<dbReference type="FunFam" id="2.60.40.10:FF:000028">
    <property type="entry name" value="Neuronal cell adhesion molecule"/>
    <property type="match status" value="1"/>
</dbReference>
<keyword evidence="15" id="KW-1185">Reference proteome</keyword>
<dbReference type="InterPro" id="IPR007110">
    <property type="entry name" value="Ig-like_dom"/>
</dbReference>
<dbReference type="OrthoDB" id="114660at2759"/>
<dbReference type="CDD" id="cd00096">
    <property type="entry name" value="Ig"/>
    <property type="match status" value="1"/>
</dbReference>
<keyword evidence="8" id="KW-1015">Disulfide bond</keyword>
<feature type="domain" description="Ig-like" evidence="13">
    <location>
        <begin position="42"/>
        <end position="155"/>
    </location>
</feature>
<evidence type="ECO:0000259" key="14">
    <source>
        <dbReference type="PROSITE" id="PS50853"/>
    </source>
</evidence>
<evidence type="ECO:0000259" key="13">
    <source>
        <dbReference type="PROSITE" id="PS50835"/>
    </source>
</evidence>
<keyword evidence="5" id="KW-0677">Repeat</keyword>
<dbReference type="InterPro" id="IPR003961">
    <property type="entry name" value="FN3_dom"/>
</dbReference>
<dbReference type="Pfam" id="PF06583">
    <property type="entry name" value="Neogenin_C"/>
    <property type="match status" value="1"/>
</dbReference>
<dbReference type="FunFam" id="2.60.40.10:FF:000133">
    <property type="entry name" value="Neogenin isoform 1"/>
    <property type="match status" value="1"/>
</dbReference>
<dbReference type="RefSeq" id="XP_026287666.1">
    <property type="nucleotide sequence ID" value="XM_026431881.2"/>
</dbReference>
<dbReference type="Pfam" id="PF00041">
    <property type="entry name" value="fn3"/>
    <property type="match status" value="6"/>
</dbReference>
<protein>
    <submittedName>
        <fullName evidence="16">Netrin receptor DCC isoform X1</fullName>
    </submittedName>
</protein>
<evidence type="ECO:0000256" key="3">
    <source>
        <dbReference type="ARBA" id="ARBA00022692"/>
    </source>
</evidence>
<dbReference type="InterPro" id="IPR003598">
    <property type="entry name" value="Ig_sub2"/>
</dbReference>
<feature type="domain" description="Ig-like" evidence="13">
    <location>
        <begin position="360"/>
        <end position="445"/>
    </location>
</feature>
<dbReference type="SMART" id="SM00060">
    <property type="entry name" value="FN3"/>
    <property type="match status" value="6"/>
</dbReference>
<evidence type="ECO:0000256" key="9">
    <source>
        <dbReference type="ARBA" id="ARBA00023180"/>
    </source>
</evidence>
<evidence type="ECO:0000256" key="1">
    <source>
        <dbReference type="ARBA" id="ARBA00004479"/>
    </source>
</evidence>
<feature type="domain" description="Fibronectin type-III" evidence="14">
    <location>
        <begin position="767"/>
        <end position="863"/>
    </location>
</feature>
<keyword evidence="4" id="KW-0732">Signal</keyword>
<evidence type="ECO:0000256" key="2">
    <source>
        <dbReference type="ARBA" id="ARBA00009588"/>
    </source>
</evidence>
<keyword evidence="10" id="KW-0393">Immunoglobulin domain</keyword>
<feature type="domain" description="Fibronectin type-III" evidence="14">
    <location>
        <begin position="573"/>
        <end position="666"/>
    </location>
</feature>
<feature type="region of interest" description="Disordered" evidence="11">
    <location>
        <begin position="452"/>
        <end position="572"/>
    </location>
</feature>
<name>A0A6J1TAA4_FRAOC</name>
<dbReference type="InterPro" id="IPR013098">
    <property type="entry name" value="Ig_I-set"/>
</dbReference>
<keyword evidence="3 12" id="KW-0812">Transmembrane</keyword>
<dbReference type="GO" id="GO:0098609">
    <property type="term" value="P:cell-cell adhesion"/>
    <property type="evidence" value="ECO:0007669"/>
    <property type="project" value="TreeGrafter"/>
</dbReference>
<dbReference type="InterPro" id="IPR010560">
    <property type="entry name" value="Neogenin_C"/>
</dbReference>
<dbReference type="CTD" id="36377"/>
<evidence type="ECO:0000256" key="4">
    <source>
        <dbReference type="ARBA" id="ARBA00022729"/>
    </source>
</evidence>
<dbReference type="InterPro" id="IPR036116">
    <property type="entry name" value="FN3_sf"/>
</dbReference>
<dbReference type="PROSITE" id="PS50835">
    <property type="entry name" value="IG_LIKE"/>
    <property type="match status" value="4"/>
</dbReference>
<dbReference type="PRINTS" id="PR00014">
    <property type="entry name" value="FNTYPEIII"/>
</dbReference>
<dbReference type="SMART" id="SM00408">
    <property type="entry name" value="IGc2"/>
    <property type="match status" value="4"/>
</dbReference>
<dbReference type="KEGG" id="foc:113212988"/>
<dbReference type="InterPro" id="IPR013783">
    <property type="entry name" value="Ig-like_fold"/>
</dbReference>
<feature type="domain" description="Fibronectin type-III" evidence="14">
    <location>
        <begin position="973"/>
        <end position="1066"/>
    </location>
</feature>
<dbReference type="FunFam" id="2.60.40.10:FF:000032">
    <property type="entry name" value="palladin isoform X1"/>
    <property type="match status" value="1"/>
</dbReference>
<evidence type="ECO:0000256" key="8">
    <source>
        <dbReference type="ARBA" id="ARBA00023157"/>
    </source>
</evidence>
<feature type="compositionally biased region" description="Polar residues" evidence="11">
    <location>
        <begin position="1433"/>
        <end position="1446"/>
    </location>
</feature>
<comment type="subcellular location">
    <subcellularLocation>
        <location evidence="1">Membrane</location>
        <topology evidence="1">Single-pass type I membrane protein</topology>
    </subcellularLocation>
</comment>
<dbReference type="SUPFAM" id="SSF48726">
    <property type="entry name" value="Immunoglobulin"/>
    <property type="match status" value="4"/>
</dbReference>
<dbReference type="Pfam" id="PF07679">
    <property type="entry name" value="I-set"/>
    <property type="match status" value="3"/>
</dbReference>
<dbReference type="FunFam" id="2.60.40.10:FF:000036">
    <property type="entry name" value="receptor-type tyrosine-protein phosphatase delta isoform X1"/>
    <property type="match status" value="1"/>
</dbReference>
<sequence>MVNFRETCAAPLREMIGIIQRRCCALRPPVVLLLLSAFTVAPSLAAVQGVPVAELVLTAEPQDMVVLPGRPALLNCEAEARSAAHIDTQPVVSWRGGDGQTLSFIGDTYRSKLPNGSLYISAFGEEDDVAPVAEYQCLVSLEGVGSVVSRTARLQLATPAKIVQQPADLRVFPGQTAHFACVTQPVPGPGRAAGPHAAWLRNDRPLLLDPARMLVMPSGALEIDEVQASDQGAYQCNATGPASGVLSSKASLTINMDIEAGESIMAPVFIATPRSTEVMAGKNVTLDCAANGNPRPEISWLKDGITIDMAHLDSRFRKVGTGSLQVLNVEESDAGDYQCRAENREDSVDASATLEVLVPPRFIKQPQNKVAVEKDDLELECEVYGKPEPKVYWVKNGDIITQNEYIQVVGGYNLRILGLMSMDSGIFQCIATNPAGNIQAAARLTVVSSESEISSPDNTSSTLPPRFTVSSSSSSSSSLKIHNTLSSRALPRPSHAPPPLHSEPHDIFDPYNNDDDDDDDENDDDADDGDDDDDEYDGELDATNTAGGDSQSGSFDEVRGSEIPMRLPGTPSEPRDLEAVIVTTRFVTLRWKEPEEKNGDIDTYSVFYRQDGSQRERVMNTSRSRLEEANVPGLQPDRKYDFRVVAYNQVGMGPSSPTITVTTAPEVHVPSPPLDLVAIPLSPKSILIKWRPPVNSDGPILNYRLFYMEGESAEEHHVETSETHYELTDLEEYTEYCIWVIATNKNGQGASTEEVTARTLSAPPSDYPQNVTLEAAGSTSVTVRWEPPPKEGQNGIITGYKLRYRKKDRRSGKGDTVTAAGNRRLYTLTDLERGSVYNVRLYAINVNGTGPPTEWYTIETYQKDLDESSVPDIPAMLKLRPMVDSMQVSWLPPRDQNIKVRGYTIGWGKGVPDVYSQLLDDKARTYTIEELEPNSEYVISVRAFNEVGDGQPRYESNRTREESTPEPMSPLIPPVGLKAIVLSATSVVVYWTDTTLSQSQFVTDNRYYVVRYTSFHLSQRYKNTTNLNCMIDDLKPHTQYEFTVKVAKGRRQSPWSMVVLNTTLEDAPASSPRDLTVVGVDNHPSSVNLNWQPPNKPNGEIKGYTIYYTTDITLRDRDWVVESVTGDKMTTTIKGLTPSTTYFFKIQARNSKGPGPFSSTVSLTTSTSSISTNDVGAMSKENRGLNGTMLVYVIVGVVGLIILVAVIGVTVVCCKRSEQGQERSKKGYMKGNTKTSKPDIKPPDLWIHHDQMELKNMDKCGNNHGNPSGETSSSSSHTLATTLPRSGVSNTHQDYSSDGPPKYQHHTNSLDKRNYISSYVGNSLNHCDEKSSTTRHIIKAKPIISLPVDCEPLRESVATATPIPNGNMPQSQTDGRPHYPRTQYSMARAHVTMDPSGQTSESPYSLQGGYDTVSSIPGGVGAPGPPILHHTPNHTSTYSPGLNAQQLPPPLQVGQSPASQPGLATVQECNSSSSSSAGSTVGSTIGPSVGNAGAKRLQGHPLKSFSVPAPPPPPQSAPCTPQHSCIGSVAGVSVRPHQGSSPYKKPNLVATVTAVPIGGSRVGAINPTMSSGLHDPGRLQPSYSTEELNQEMANLEGLMKDLNAITASEFEC</sequence>
<feature type="region of interest" description="Disordered" evidence="11">
    <location>
        <begin position="1416"/>
        <end position="1522"/>
    </location>
</feature>
<keyword evidence="9" id="KW-0325">Glycoprotein</keyword>
<evidence type="ECO:0000313" key="16">
    <source>
        <dbReference type="RefSeq" id="XP_026287666.1"/>
    </source>
</evidence>
<evidence type="ECO:0000256" key="12">
    <source>
        <dbReference type="SAM" id="Phobius"/>
    </source>
</evidence>